<proteinExistence type="predicted"/>
<dbReference type="InterPro" id="IPR036812">
    <property type="entry name" value="NAD(P)_OxRdtase_dom_sf"/>
</dbReference>
<dbReference type="Gene3D" id="3.20.20.100">
    <property type="entry name" value="NADP-dependent oxidoreductase domain"/>
    <property type="match status" value="1"/>
</dbReference>
<dbReference type="PRINTS" id="PR00069">
    <property type="entry name" value="ALDKETRDTASE"/>
</dbReference>
<dbReference type="EMBL" id="FOFG01000002">
    <property type="protein sequence ID" value="SEP94234.1"/>
    <property type="molecule type" value="Genomic_DNA"/>
</dbReference>
<dbReference type="InterPro" id="IPR006175">
    <property type="entry name" value="YjgF/YER057c/UK114"/>
</dbReference>
<dbReference type="Proteomes" id="UP000199647">
    <property type="component" value="Unassembled WGS sequence"/>
</dbReference>
<dbReference type="PANTHER" id="PTHR43147">
    <property type="entry name" value="PROTEIN TAS"/>
    <property type="match status" value="1"/>
</dbReference>
<dbReference type="Pfam" id="PF01042">
    <property type="entry name" value="Ribonuc_L-PSP"/>
    <property type="match status" value="1"/>
</dbReference>
<dbReference type="GO" id="GO:0016491">
    <property type="term" value="F:oxidoreductase activity"/>
    <property type="evidence" value="ECO:0007669"/>
    <property type="project" value="InterPro"/>
</dbReference>
<organism evidence="2 3">
    <name type="scientific">Faunimonas pinastri</name>
    <dbReference type="NCBI Taxonomy" id="1855383"/>
    <lineage>
        <taxon>Bacteria</taxon>
        <taxon>Pseudomonadati</taxon>
        <taxon>Pseudomonadota</taxon>
        <taxon>Alphaproteobacteria</taxon>
        <taxon>Hyphomicrobiales</taxon>
        <taxon>Afifellaceae</taxon>
        <taxon>Faunimonas</taxon>
    </lineage>
</organism>
<dbReference type="RefSeq" id="WP_092495202.1">
    <property type="nucleotide sequence ID" value="NZ_FOFG01000002.1"/>
</dbReference>
<dbReference type="InterPro" id="IPR035959">
    <property type="entry name" value="RutC-like_sf"/>
</dbReference>
<dbReference type="CDD" id="cd19101">
    <property type="entry name" value="AKR_unchar"/>
    <property type="match status" value="1"/>
</dbReference>
<name>A0A1H9BZE0_9HYPH</name>
<dbReference type="AlphaFoldDB" id="A0A1H9BZE0"/>
<evidence type="ECO:0000313" key="2">
    <source>
        <dbReference type="EMBL" id="SEP94234.1"/>
    </source>
</evidence>
<evidence type="ECO:0000313" key="3">
    <source>
        <dbReference type="Proteomes" id="UP000199647"/>
    </source>
</evidence>
<protein>
    <submittedName>
        <fullName evidence="2">Predicted oxidoreductase</fullName>
    </submittedName>
</protein>
<sequence length="491" mass="53433">MTTRPDRFELAPGLSISRMVTGLWQVADMERGGTLLDPFEAAGSMAAYSGAGFNSFDMADHYGSAEVITGELLAGERAGGGTRSTAFTKWCPEPGPMTAETVRSGVERSLKRMRLETIDLLQFHWWTFEHPGYLDALRGLAKLREEGLIRQIGVTNFDTDHLRVLVGEGIPVVSNQVSFSVLDRRAAEEMSAFCLGNGIRLLAYGTLAGGLLSERWLGQPEPDAIADWSKMKYKRFVDTIGGWGIFQAILAALKTVADRHNASVANVATRWILDQPAVAAVIVGARLGEREHREDNLRVFDLKLDQADRATLETAFAQSRRIPGDCGDEYRKPPFLTASGDLSHHLDQVQKVYKAVPVEGRPSRLRVDTGSVWEAICGYSRAVKIGDRILVSGTTATDAAGNVVCPDDPAGQAVFILDKIAASLSALGAGMADVVRTRVYLKNADDWEPVSRVHGHVFGEVRPANTLLEISRLVGPYLVEIEAEAILDGEA</sequence>
<gene>
    <name evidence="2" type="ORF">SAMN05216548_1028</name>
</gene>
<dbReference type="PANTHER" id="PTHR43147:SF2">
    <property type="entry name" value="NADP-DEPENDENT OXIDOREDUCTASE DOMAIN-CONTAINING PROTEIN"/>
    <property type="match status" value="1"/>
</dbReference>
<dbReference type="CDD" id="cd06154">
    <property type="entry name" value="YjgF_YER057c_UK114_like_6"/>
    <property type="match status" value="1"/>
</dbReference>
<dbReference type="Pfam" id="PF00248">
    <property type="entry name" value="Aldo_ket_red"/>
    <property type="match status" value="1"/>
</dbReference>
<dbReference type="SUPFAM" id="SSF55298">
    <property type="entry name" value="YjgF-like"/>
    <property type="match status" value="1"/>
</dbReference>
<keyword evidence="3" id="KW-1185">Reference proteome</keyword>
<dbReference type="InterPro" id="IPR023210">
    <property type="entry name" value="NADP_OxRdtase_dom"/>
</dbReference>
<accession>A0A1H9BZE0</accession>
<dbReference type="Gene3D" id="3.30.1330.40">
    <property type="entry name" value="RutC-like"/>
    <property type="match status" value="1"/>
</dbReference>
<dbReference type="SUPFAM" id="SSF51430">
    <property type="entry name" value="NAD(P)-linked oxidoreductase"/>
    <property type="match status" value="1"/>
</dbReference>
<dbReference type="STRING" id="1855383.SAMN05216548_1028"/>
<feature type="domain" description="NADP-dependent oxidoreductase" evidence="1">
    <location>
        <begin position="19"/>
        <end position="313"/>
    </location>
</feature>
<dbReference type="InterPro" id="IPR020471">
    <property type="entry name" value="AKR"/>
</dbReference>
<reference evidence="2 3" key="1">
    <citation type="submission" date="2016-10" db="EMBL/GenBank/DDBJ databases">
        <authorList>
            <person name="de Groot N.N."/>
        </authorList>
    </citation>
    <scope>NUCLEOTIDE SEQUENCE [LARGE SCALE GENOMIC DNA]</scope>
    <source>
        <strain evidence="2 3">A52C2</strain>
    </source>
</reference>
<dbReference type="OrthoDB" id="9783572at2"/>
<evidence type="ECO:0000259" key="1">
    <source>
        <dbReference type="Pfam" id="PF00248"/>
    </source>
</evidence>